<evidence type="ECO:0000313" key="2">
    <source>
        <dbReference type="EMBL" id="PJA55684.1"/>
    </source>
</evidence>
<dbReference type="SUPFAM" id="SSF53448">
    <property type="entry name" value="Nucleotide-diphospho-sugar transferases"/>
    <property type="match status" value="1"/>
</dbReference>
<organism evidence="2 3">
    <name type="scientific">Candidatus Roizmanbacteria bacterium CG_4_9_14_3_um_filter_33_18</name>
    <dbReference type="NCBI Taxonomy" id="1974841"/>
    <lineage>
        <taxon>Bacteria</taxon>
        <taxon>Candidatus Roizmaniibacteriota</taxon>
    </lineage>
</organism>
<gene>
    <name evidence="2" type="ORF">CO165_02250</name>
</gene>
<dbReference type="Gene3D" id="3.90.550.10">
    <property type="entry name" value="Spore Coat Polysaccharide Biosynthesis Protein SpsA, Chain A"/>
    <property type="match status" value="1"/>
</dbReference>
<proteinExistence type="predicted"/>
<dbReference type="AlphaFoldDB" id="A0A2M7XY76"/>
<accession>A0A2M7XY76</accession>
<sequence length="257" mass="30240">MKKISVIIHSLNEEKNISDCINSAKLLTDKIILVDMESTDKTIEITNRLNVPIYNFPKSNYVEPAREFGINKAKTDWVLILDADERITDELAKEIKQLVTNHQSLVTNYKIPRKNIFANIKWLKHGGWWPDNQIRLINKKFFLNWPKRIHSTPHIKGDFGYLKNPLIHYFHGSLTNMVKKTVIFEDIESELLFKAKRKTETSIFFRKYLAELYRRLIKNLGFLDGPFGIIESIYQAFSKTITYLFLYEKQIKKGRTV</sequence>
<dbReference type="InterPro" id="IPR001173">
    <property type="entry name" value="Glyco_trans_2-like"/>
</dbReference>
<comment type="caution">
    <text evidence="2">The sequence shown here is derived from an EMBL/GenBank/DDBJ whole genome shotgun (WGS) entry which is preliminary data.</text>
</comment>
<name>A0A2M7XY76_9BACT</name>
<evidence type="ECO:0000313" key="3">
    <source>
        <dbReference type="Proteomes" id="UP000229647"/>
    </source>
</evidence>
<protein>
    <recommendedName>
        <fullName evidence="1">Glycosyltransferase 2-like domain-containing protein</fullName>
    </recommendedName>
</protein>
<reference evidence="3" key="1">
    <citation type="submission" date="2017-09" db="EMBL/GenBank/DDBJ databases">
        <title>Depth-based differentiation of microbial function through sediment-hosted aquifers and enrichment of novel symbionts in the deep terrestrial subsurface.</title>
        <authorList>
            <person name="Probst A.J."/>
            <person name="Ladd B."/>
            <person name="Jarett J.K."/>
            <person name="Geller-Mcgrath D.E."/>
            <person name="Sieber C.M.K."/>
            <person name="Emerson J.B."/>
            <person name="Anantharaman K."/>
            <person name="Thomas B.C."/>
            <person name="Malmstrom R."/>
            <person name="Stieglmeier M."/>
            <person name="Klingl A."/>
            <person name="Woyke T."/>
            <person name="Ryan C.M."/>
            <person name="Banfield J.F."/>
        </authorList>
    </citation>
    <scope>NUCLEOTIDE SEQUENCE [LARGE SCALE GENOMIC DNA]</scope>
</reference>
<dbReference type="EMBL" id="PFWL01000099">
    <property type="protein sequence ID" value="PJA55684.1"/>
    <property type="molecule type" value="Genomic_DNA"/>
</dbReference>
<dbReference type="CDD" id="cd02511">
    <property type="entry name" value="Beta4Glucosyltransferase"/>
    <property type="match status" value="1"/>
</dbReference>
<dbReference type="Pfam" id="PF00535">
    <property type="entry name" value="Glycos_transf_2"/>
    <property type="match status" value="1"/>
</dbReference>
<feature type="domain" description="Glycosyltransferase 2-like" evidence="1">
    <location>
        <begin position="5"/>
        <end position="142"/>
    </location>
</feature>
<dbReference type="PANTHER" id="PTHR43630:SF2">
    <property type="entry name" value="GLYCOSYLTRANSFERASE"/>
    <property type="match status" value="1"/>
</dbReference>
<dbReference type="PANTHER" id="PTHR43630">
    <property type="entry name" value="POLY-BETA-1,6-N-ACETYL-D-GLUCOSAMINE SYNTHASE"/>
    <property type="match status" value="1"/>
</dbReference>
<evidence type="ECO:0000259" key="1">
    <source>
        <dbReference type="Pfam" id="PF00535"/>
    </source>
</evidence>
<dbReference type="InterPro" id="IPR029044">
    <property type="entry name" value="Nucleotide-diphossugar_trans"/>
</dbReference>
<dbReference type="Proteomes" id="UP000229647">
    <property type="component" value="Unassembled WGS sequence"/>
</dbReference>